<protein>
    <submittedName>
        <fullName evidence="1">Uncharacterized protein</fullName>
    </submittedName>
</protein>
<proteinExistence type="predicted"/>
<keyword evidence="2" id="KW-1185">Reference proteome</keyword>
<dbReference type="KEGG" id="sast:CD934_23240"/>
<evidence type="ECO:0000313" key="2">
    <source>
        <dbReference type="Proteomes" id="UP000316215"/>
    </source>
</evidence>
<gene>
    <name evidence="1" type="ORF">CD934_23240</name>
</gene>
<name>A0A514JV68_9ACTN</name>
<organism evidence="1 2">
    <name type="scientific">Streptomyces calvus</name>
    <dbReference type="NCBI Taxonomy" id="67282"/>
    <lineage>
        <taxon>Bacteria</taxon>
        <taxon>Bacillati</taxon>
        <taxon>Actinomycetota</taxon>
        <taxon>Actinomycetes</taxon>
        <taxon>Kitasatosporales</taxon>
        <taxon>Streptomycetaceae</taxon>
        <taxon>Streptomyces</taxon>
    </lineage>
</organism>
<dbReference type="Proteomes" id="UP000316215">
    <property type="component" value="Chromosome"/>
</dbReference>
<sequence length="197" mass="21877">MTTRQFRLVHAGASHGRLRRRPTYTWAGSLPGLGAVELVCPAEEHIERESLVAWVSGPVVPPMSFTGIAFRGLPRMAGMQLTADGWTARLRRRHLAVTDRGRALRIELAGRSYRYRVLGGKLRHELRREGAVVTTTRSEWRFPQTISGVSEGDADALDVGLAILMEGVYTRNLSFGGAVYSWPGRFLSRVDDLDFGV</sequence>
<accession>A0A514JV68</accession>
<dbReference type="EMBL" id="CP022310">
    <property type="protein sequence ID" value="QDI71270.1"/>
    <property type="molecule type" value="Genomic_DNA"/>
</dbReference>
<dbReference type="RefSeq" id="WP_142233052.1">
    <property type="nucleotide sequence ID" value="NZ_CP022310.1"/>
</dbReference>
<dbReference type="AlphaFoldDB" id="A0A514JV68"/>
<evidence type="ECO:0000313" key="1">
    <source>
        <dbReference type="EMBL" id="QDI71270.1"/>
    </source>
</evidence>
<reference evidence="1 2" key="1">
    <citation type="submission" date="2017-07" db="EMBL/GenBank/DDBJ databases">
        <title>The Complete Genome of Streptomyces asterosporus-ZSY.</title>
        <authorList>
            <person name="Zhang S."/>
        </authorList>
    </citation>
    <scope>NUCLEOTIDE SEQUENCE [LARGE SCALE GENOMIC DNA]</scope>
    <source>
        <strain evidence="1 2">DSM 41452</strain>
    </source>
</reference>